<dbReference type="NCBIfam" id="NF033674">
    <property type="entry name" value="stress_OB_fold"/>
    <property type="match status" value="1"/>
</dbReference>
<organism evidence="3 4">
    <name type="scientific">Vibrio rumoiensis 1S-45</name>
    <dbReference type="NCBI Taxonomy" id="1188252"/>
    <lineage>
        <taxon>Bacteria</taxon>
        <taxon>Pseudomonadati</taxon>
        <taxon>Pseudomonadota</taxon>
        <taxon>Gammaproteobacteria</taxon>
        <taxon>Vibrionales</taxon>
        <taxon>Vibrionaceae</taxon>
        <taxon>Vibrio</taxon>
    </lineage>
</organism>
<dbReference type="Gene3D" id="2.40.50.200">
    <property type="entry name" value="Bacterial OB-fold"/>
    <property type="match status" value="1"/>
</dbReference>
<gene>
    <name evidence="3" type="ORF">A1QC_00120</name>
</gene>
<evidence type="ECO:0000256" key="2">
    <source>
        <dbReference type="SAM" id="SignalP"/>
    </source>
</evidence>
<proteinExistence type="predicted"/>
<evidence type="ECO:0000256" key="1">
    <source>
        <dbReference type="ARBA" id="ARBA00022729"/>
    </source>
</evidence>
<dbReference type="STRING" id="1188252.A1QC_00120"/>
<dbReference type="PANTHER" id="PTHR36571:SF1">
    <property type="entry name" value="PROTEIN YGIW"/>
    <property type="match status" value="1"/>
</dbReference>
<dbReference type="AlphaFoldDB" id="A0A1E5E7D1"/>
<dbReference type="Proteomes" id="UP000094070">
    <property type="component" value="Unassembled WGS sequence"/>
</dbReference>
<evidence type="ECO:0000313" key="4">
    <source>
        <dbReference type="Proteomes" id="UP000094070"/>
    </source>
</evidence>
<keyword evidence="1 2" id="KW-0732">Signal</keyword>
<sequence length="137" mass="15083">MGKIVVKKILLVCLLGVFSMPSLANEHLISADSQTVVVQAQGGFKGPSRSKHIIKDVISALNASDNTKVNLTGRLIMSLGDEDYVFQDSTGEITVEIDNDIWYGRTITPENHIVLRGEVEKDWNNTSIEVDSLEVLQ</sequence>
<name>A0A1E5E7D1_9VIBR</name>
<accession>A0A1E5E7D1</accession>
<dbReference type="PANTHER" id="PTHR36571">
    <property type="entry name" value="PROTEIN YGIW"/>
    <property type="match status" value="1"/>
</dbReference>
<protein>
    <submittedName>
        <fullName evidence="3">Uncharacterized protein</fullName>
    </submittedName>
</protein>
<dbReference type="Pfam" id="PF04076">
    <property type="entry name" value="BOF"/>
    <property type="match status" value="1"/>
</dbReference>
<keyword evidence="4" id="KW-1185">Reference proteome</keyword>
<reference evidence="3 4" key="1">
    <citation type="journal article" date="2012" name="Science">
        <title>Ecological populations of bacteria act as socially cohesive units of antibiotic production and resistance.</title>
        <authorList>
            <person name="Cordero O.X."/>
            <person name="Wildschutte H."/>
            <person name="Kirkup B."/>
            <person name="Proehl S."/>
            <person name="Ngo L."/>
            <person name="Hussain F."/>
            <person name="Le Roux F."/>
            <person name="Mincer T."/>
            <person name="Polz M.F."/>
        </authorList>
    </citation>
    <scope>NUCLEOTIDE SEQUENCE [LARGE SCALE GENOMIC DNA]</scope>
    <source>
        <strain evidence="3 4">1S-45</strain>
    </source>
</reference>
<comment type="caution">
    <text evidence="3">The sequence shown here is derived from an EMBL/GenBank/DDBJ whole genome shotgun (WGS) entry which is preliminary data.</text>
</comment>
<dbReference type="EMBL" id="AJYK02000001">
    <property type="protein sequence ID" value="OEF30219.1"/>
    <property type="molecule type" value="Genomic_DNA"/>
</dbReference>
<dbReference type="InterPro" id="IPR036700">
    <property type="entry name" value="BOBF_sf"/>
</dbReference>
<feature type="signal peptide" evidence="2">
    <location>
        <begin position="1"/>
        <end position="24"/>
    </location>
</feature>
<dbReference type="InterPro" id="IPR005220">
    <property type="entry name" value="CarO-like"/>
</dbReference>
<evidence type="ECO:0000313" key="3">
    <source>
        <dbReference type="EMBL" id="OEF30219.1"/>
    </source>
</evidence>
<dbReference type="SUPFAM" id="SSF101756">
    <property type="entry name" value="Hypothetical protein YgiW"/>
    <property type="match status" value="1"/>
</dbReference>
<feature type="chain" id="PRO_5009174781" evidence="2">
    <location>
        <begin position="25"/>
        <end position="137"/>
    </location>
</feature>
<dbReference type="eggNOG" id="COG3111">
    <property type="taxonomic scope" value="Bacteria"/>
</dbReference>